<sequence>MLKSLDCHHQKSVEYNTKTIKETRDFKMQYDGTKATLVITEAFPKDAGVYIVSAKNIAGEATSSCNVFC</sequence>
<dbReference type="Proteomes" id="UP001233999">
    <property type="component" value="Unassembled WGS sequence"/>
</dbReference>
<dbReference type="Pfam" id="PF07679">
    <property type="entry name" value="I-set"/>
    <property type="match status" value="1"/>
</dbReference>
<dbReference type="InterPro" id="IPR013098">
    <property type="entry name" value="Ig_I-set"/>
</dbReference>
<dbReference type="SUPFAM" id="SSF48726">
    <property type="entry name" value="Immunoglobulin"/>
    <property type="match status" value="1"/>
</dbReference>
<reference evidence="2" key="2">
    <citation type="submission" date="2023-05" db="EMBL/GenBank/DDBJ databases">
        <authorList>
            <person name="Fouks B."/>
        </authorList>
    </citation>
    <scope>NUCLEOTIDE SEQUENCE</scope>
    <source>
        <strain evidence="2">Stay&amp;Tobe</strain>
        <tissue evidence="2">Testes</tissue>
    </source>
</reference>
<reference evidence="2" key="1">
    <citation type="journal article" date="2023" name="IScience">
        <title>Live-bearing cockroach genome reveals convergent evolutionary mechanisms linked to viviparity in insects and beyond.</title>
        <authorList>
            <person name="Fouks B."/>
            <person name="Harrison M.C."/>
            <person name="Mikhailova A.A."/>
            <person name="Marchal E."/>
            <person name="English S."/>
            <person name="Carruthers M."/>
            <person name="Jennings E.C."/>
            <person name="Chiamaka E.L."/>
            <person name="Frigard R.A."/>
            <person name="Pippel M."/>
            <person name="Attardo G.M."/>
            <person name="Benoit J.B."/>
            <person name="Bornberg-Bauer E."/>
            <person name="Tobe S.S."/>
        </authorList>
    </citation>
    <scope>NUCLEOTIDE SEQUENCE</scope>
    <source>
        <strain evidence="2">Stay&amp;Tobe</strain>
    </source>
</reference>
<dbReference type="PANTHER" id="PTHR47633">
    <property type="entry name" value="IMMUNOGLOBULIN"/>
    <property type="match status" value="1"/>
</dbReference>
<proteinExistence type="predicted"/>
<name>A0AAD8EPE6_DIPPU</name>
<organism evidence="2 3">
    <name type="scientific">Diploptera punctata</name>
    <name type="common">Pacific beetle cockroach</name>
    <dbReference type="NCBI Taxonomy" id="6984"/>
    <lineage>
        <taxon>Eukaryota</taxon>
        <taxon>Metazoa</taxon>
        <taxon>Ecdysozoa</taxon>
        <taxon>Arthropoda</taxon>
        <taxon>Hexapoda</taxon>
        <taxon>Insecta</taxon>
        <taxon>Pterygota</taxon>
        <taxon>Neoptera</taxon>
        <taxon>Polyneoptera</taxon>
        <taxon>Dictyoptera</taxon>
        <taxon>Blattodea</taxon>
        <taxon>Blaberoidea</taxon>
        <taxon>Blaberidae</taxon>
        <taxon>Diplopterinae</taxon>
        <taxon>Diploptera</taxon>
    </lineage>
</organism>
<gene>
    <name evidence="2" type="ORF">L9F63_027066</name>
</gene>
<dbReference type="PANTHER" id="PTHR47633:SF4">
    <property type="entry name" value="MYOPALLADIN ISOFORM X1"/>
    <property type="match status" value="1"/>
</dbReference>
<dbReference type="AlphaFoldDB" id="A0AAD8EPE6"/>
<evidence type="ECO:0000259" key="1">
    <source>
        <dbReference type="Pfam" id="PF07679"/>
    </source>
</evidence>
<keyword evidence="3" id="KW-1185">Reference proteome</keyword>
<protein>
    <recommendedName>
        <fullName evidence="1">Immunoglobulin I-set domain-containing protein</fullName>
    </recommendedName>
</protein>
<evidence type="ECO:0000313" key="3">
    <source>
        <dbReference type="Proteomes" id="UP001233999"/>
    </source>
</evidence>
<dbReference type="Gene3D" id="2.60.40.10">
    <property type="entry name" value="Immunoglobulins"/>
    <property type="match status" value="1"/>
</dbReference>
<accession>A0AAD8EPE6</accession>
<feature type="domain" description="Immunoglobulin I-set" evidence="1">
    <location>
        <begin position="16"/>
        <end position="67"/>
    </location>
</feature>
<dbReference type="InterPro" id="IPR036179">
    <property type="entry name" value="Ig-like_dom_sf"/>
</dbReference>
<comment type="caution">
    <text evidence="2">The sequence shown here is derived from an EMBL/GenBank/DDBJ whole genome shotgun (WGS) entry which is preliminary data.</text>
</comment>
<dbReference type="EMBL" id="JASPKZ010001916">
    <property type="protein sequence ID" value="KAJ9597042.1"/>
    <property type="molecule type" value="Genomic_DNA"/>
</dbReference>
<dbReference type="InterPro" id="IPR013783">
    <property type="entry name" value="Ig-like_fold"/>
</dbReference>
<evidence type="ECO:0000313" key="2">
    <source>
        <dbReference type="EMBL" id="KAJ9597042.1"/>
    </source>
</evidence>